<dbReference type="PANTHER" id="PTHR10491">
    <property type="entry name" value="DTDP-4-DEHYDRORHAMNOSE REDUCTASE"/>
    <property type="match status" value="1"/>
</dbReference>
<evidence type="ECO:0000256" key="4">
    <source>
        <dbReference type="ARBA" id="ARBA00017099"/>
    </source>
</evidence>
<keyword evidence="6" id="KW-0521">NADP</keyword>
<comment type="similarity">
    <text evidence="2 6">Belongs to the dTDP-4-dehydrorhamnose reductase family.</text>
</comment>
<accession>A0A1E2VCV5</accession>
<dbReference type="InterPro" id="IPR005913">
    <property type="entry name" value="dTDP_dehydrorham_reduct"/>
</dbReference>
<proteinExistence type="inferred from homology"/>
<comment type="caution">
    <text evidence="8">The sequence shown here is derived from an EMBL/GenBank/DDBJ whole genome shotgun (WGS) entry which is preliminary data.</text>
</comment>
<dbReference type="GO" id="GO:0008831">
    <property type="term" value="F:dTDP-4-dehydrorhamnose reductase activity"/>
    <property type="evidence" value="ECO:0007669"/>
    <property type="project" value="UniProtKB-EC"/>
</dbReference>
<organism evidence="8 9">
    <name type="scientific">Terasakiispira papahanaumokuakeensis</name>
    <dbReference type="NCBI Taxonomy" id="197479"/>
    <lineage>
        <taxon>Bacteria</taxon>
        <taxon>Pseudomonadati</taxon>
        <taxon>Pseudomonadota</taxon>
        <taxon>Gammaproteobacteria</taxon>
        <taxon>Oceanospirillales</taxon>
        <taxon>Terasakiispira</taxon>
    </lineage>
</organism>
<dbReference type="Pfam" id="PF04321">
    <property type="entry name" value="RmlD_sub_bind"/>
    <property type="match status" value="1"/>
</dbReference>
<evidence type="ECO:0000313" key="9">
    <source>
        <dbReference type="Proteomes" id="UP000094291"/>
    </source>
</evidence>
<evidence type="ECO:0000256" key="5">
    <source>
        <dbReference type="ARBA" id="ARBA00048200"/>
    </source>
</evidence>
<evidence type="ECO:0000256" key="6">
    <source>
        <dbReference type="RuleBase" id="RU364082"/>
    </source>
</evidence>
<gene>
    <name evidence="8" type="ORF">BFW38_16135</name>
</gene>
<evidence type="ECO:0000256" key="3">
    <source>
        <dbReference type="ARBA" id="ARBA00012929"/>
    </source>
</evidence>
<dbReference type="InterPro" id="IPR029903">
    <property type="entry name" value="RmlD-like-bd"/>
</dbReference>
<dbReference type="GO" id="GO:0005829">
    <property type="term" value="C:cytosol"/>
    <property type="evidence" value="ECO:0007669"/>
    <property type="project" value="TreeGrafter"/>
</dbReference>
<keyword evidence="6" id="KW-0560">Oxidoreductase</keyword>
<dbReference type="STRING" id="197479.BFW38_16135"/>
<dbReference type="SUPFAM" id="SSF51735">
    <property type="entry name" value="NAD(P)-binding Rossmann-fold domains"/>
    <property type="match status" value="1"/>
</dbReference>
<dbReference type="OrthoDB" id="9803892at2"/>
<dbReference type="EC" id="1.1.1.133" evidence="3 6"/>
<dbReference type="GO" id="GO:0009243">
    <property type="term" value="P:O antigen biosynthetic process"/>
    <property type="evidence" value="ECO:0007669"/>
    <property type="project" value="UniProtKB-UniPathway"/>
</dbReference>
<evidence type="ECO:0000256" key="1">
    <source>
        <dbReference type="ARBA" id="ARBA00004781"/>
    </source>
</evidence>
<comment type="cofactor">
    <cofactor evidence="6">
        <name>Mg(2+)</name>
        <dbReference type="ChEBI" id="CHEBI:18420"/>
    </cofactor>
    <text evidence="6">Binds 1 Mg(2+) ion per monomer.</text>
</comment>
<dbReference type="Gene3D" id="3.40.50.720">
    <property type="entry name" value="NAD(P)-binding Rossmann-like Domain"/>
    <property type="match status" value="1"/>
</dbReference>
<evidence type="ECO:0000313" key="8">
    <source>
        <dbReference type="EMBL" id="ODC04829.1"/>
    </source>
</evidence>
<dbReference type="PANTHER" id="PTHR10491:SF4">
    <property type="entry name" value="METHIONINE ADENOSYLTRANSFERASE 2 SUBUNIT BETA"/>
    <property type="match status" value="1"/>
</dbReference>
<protein>
    <recommendedName>
        <fullName evidence="4 6">dTDP-4-dehydrorhamnose reductase</fullName>
        <ecNumber evidence="3 6">1.1.1.133</ecNumber>
    </recommendedName>
</protein>
<dbReference type="Proteomes" id="UP000094291">
    <property type="component" value="Unassembled WGS sequence"/>
</dbReference>
<dbReference type="GO" id="GO:0019305">
    <property type="term" value="P:dTDP-rhamnose biosynthetic process"/>
    <property type="evidence" value="ECO:0007669"/>
    <property type="project" value="UniProtKB-UniPathway"/>
</dbReference>
<comment type="pathway">
    <text evidence="1 6">Carbohydrate biosynthesis; dTDP-L-rhamnose biosynthesis.</text>
</comment>
<dbReference type="InterPro" id="IPR036291">
    <property type="entry name" value="NAD(P)-bd_dom_sf"/>
</dbReference>
<evidence type="ECO:0000259" key="7">
    <source>
        <dbReference type="Pfam" id="PF04321"/>
    </source>
</evidence>
<dbReference type="RefSeq" id="WP_068999813.1">
    <property type="nucleotide sequence ID" value="NZ_MDTQ01000001.1"/>
</dbReference>
<dbReference type="UniPathway" id="UPA00124"/>
<dbReference type="Gene3D" id="3.90.25.10">
    <property type="entry name" value="UDP-galactose 4-epimerase, domain 1"/>
    <property type="match status" value="1"/>
</dbReference>
<sequence length="303" mass="33124">MNPARKILVTGGQGQVGFELQRAMAPFGEVLAPSRAVLDLSDAQAVDQYLTAYQPDWIMNAAAYTAVDRAEQEPDLAHRLNAALPAQLSRYLSGRPGSLVHYSSDYVYNGQGERPWQEGDEPGPLSVYGHTKLAGDNAVLAGDHHHLVFRTSWVYSARGQNFMKTMLRLAQTRPELSIVNDQIGAPTPARLIAQITALSLYQAVSEQHAPLASGVYHLTSSGSTSWFGFAQQIFDAAGQLGMPLTLDPTKLKGIPTREYPTPASRPLNSRLSLTKLEQALGVRLPSWQEGLQHTIEEYVDMTA</sequence>
<feature type="domain" description="RmlD-like substrate binding" evidence="7">
    <location>
        <begin position="6"/>
        <end position="298"/>
    </location>
</feature>
<dbReference type="EMBL" id="MDTQ01000001">
    <property type="protein sequence ID" value="ODC04829.1"/>
    <property type="molecule type" value="Genomic_DNA"/>
</dbReference>
<comment type="function">
    <text evidence="6">Catalyzes the reduction of dTDP-6-deoxy-L-lyxo-4-hexulose to yield dTDP-L-rhamnose.</text>
</comment>
<evidence type="ECO:0000256" key="2">
    <source>
        <dbReference type="ARBA" id="ARBA00010944"/>
    </source>
</evidence>
<keyword evidence="9" id="KW-1185">Reference proteome</keyword>
<name>A0A1E2VCV5_9GAMM</name>
<dbReference type="NCBIfam" id="TIGR01214">
    <property type="entry name" value="rmlD"/>
    <property type="match status" value="1"/>
</dbReference>
<dbReference type="CDD" id="cd05254">
    <property type="entry name" value="dTDP_HR_like_SDR_e"/>
    <property type="match status" value="1"/>
</dbReference>
<reference evidence="8 9" key="1">
    <citation type="submission" date="2016-08" db="EMBL/GenBank/DDBJ databases">
        <authorList>
            <person name="Seilhamer J.J."/>
        </authorList>
    </citation>
    <scope>NUCLEOTIDE SEQUENCE [LARGE SCALE GENOMIC DNA]</scope>
    <source>
        <strain evidence="8 9">PH27A</strain>
    </source>
</reference>
<dbReference type="AlphaFoldDB" id="A0A1E2VCV5"/>
<comment type="catalytic activity">
    <reaction evidence="5 6">
        <text>dTDP-beta-L-rhamnose + NADP(+) = dTDP-4-dehydro-beta-L-rhamnose + NADPH + H(+)</text>
        <dbReference type="Rhea" id="RHEA:21796"/>
        <dbReference type="ChEBI" id="CHEBI:15378"/>
        <dbReference type="ChEBI" id="CHEBI:57510"/>
        <dbReference type="ChEBI" id="CHEBI:57783"/>
        <dbReference type="ChEBI" id="CHEBI:58349"/>
        <dbReference type="ChEBI" id="CHEBI:62830"/>
        <dbReference type="EC" id="1.1.1.133"/>
    </reaction>
</comment>
<dbReference type="UniPathway" id="UPA00281"/>